<dbReference type="PANTHER" id="PTHR46696:SF6">
    <property type="entry name" value="P450, PUTATIVE (EUROFUNG)-RELATED"/>
    <property type="match status" value="1"/>
</dbReference>
<proteinExistence type="inferred from homology"/>
<dbReference type="OrthoDB" id="3599725at2"/>
<keyword evidence="3" id="KW-1185">Reference proteome</keyword>
<evidence type="ECO:0000256" key="1">
    <source>
        <dbReference type="ARBA" id="ARBA00010617"/>
    </source>
</evidence>
<dbReference type="Pfam" id="PF00067">
    <property type="entry name" value="p450"/>
    <property type="match status" value="1"/>
</dbReference>
<comment type="similarity">
    <text evidence="1">Belongs to the cytochrome P450 family.</text>
</comment>
<name>A0A5N8VT50_9ACTN</name>
<dbReference type="RefSeq" id="WP_152779102.1">
    <property type="nucleotide sequence ID" value="NZ_BAABEQ010000021.1"/>
</dbReference>
<dbReference type="Gene3D" id="1.10.630.10">
    <property type="entry name" value="Cytochrome P450"/>
    <property type="match status" value="1"/>
</dbReference>
<evidence type="ECO:0000313" key="2">
    <source>
        <dbReference type="EMBL" id="MPY38417.1"/>
    </source>
</evidence>
<dbReference type="InterPro" id="IPR001128">
    <property type="entry name" value="Cyt_P450"/>
</dbReference>
<dbReference type="GO" id="GO:0016705">
    <property type="term" value="F:oxidoreductase activity, acting on paired donors, with incorporation or reduction of molecular oxygen"/>
    <property type="evidence" value="ECO:0007669"/>
    <property type="project" value="InterPro"/>
</dbReference>
<dbReference type="AlphaFoldDB" id="A0A5N8VT50"/>
<dbReference type="EMBL" id="VJZE01000001">
    <property type="protein sequence ID" value="MPY38417.1"/>
    <property type="molecule type" value="Genomic_DNA"/>
</dbReference>
<comment type="caution">
    <text evidence="2">The sequence shown here is derived from an EMBL/GenBank/DDBJ whole genome shotgun (WGS) entry which is preliminary data.</text>
</comment>
<dbReference type="PANTHER" id="PTHR46696">
    <property type="entry name" value="P450, PUTATIVE (EUROFUNG)-RELATED"/>
    <property type="match status" value="1"/>
</dbReference>
<dbReference type="Proteomes" id="UP000326979">
    <property type="component" value="Unassembled WGS sequence"/>
</dbReference>
<dbReference type="InterPro" id="IPR002397">
    <property type="entry name" value="Cyt_P450_B"/>
</dbReference>
<dbReference type="GO" id="GO:0005506">
    <property type="term" value="F:iron ion binding"/>
    <property type="evidence" value="ECO:0007669"/>
    <property type="project" value="InterPro"/>
</dbReference>
<dbReference type="SUPFAM" id="SSF48264">
    <property type="entry name" value="Cytochrome P450"/>
    <property type="match status" value="1"/>
</dbReference>
<dbReference type="GO" id="GO:0004497">
    <property type="term" value="F:monooxygenase activity"/>
    <property type="evidence" value="ECO:0007669"/>
    <property type="project" value="InterPro"/>
</dbReference>
<protein>
    <submittedName>
        <fullName evidence="2">Cytochrome P450</fullName>
    </submittedName>
</protein>
<dbReference type="GO" id="GO:0020037">
    <property type="term" value="F:heme binding"/>
    <property type="evidence" value="ECO:0007669"/>
    <property type="project" value="InterPro"/>
</dbReference>
<organism evidence="2 3">
    <name type="scientific">Streptomyces phyllanthi</name>
    <dbReference type="NCBI Taxonomy" id="1803180"/>
    <lineage>
        <taxon>Bacteria</taxon>
        <taxon>Bacillati</taxon>
        <taxon>Actinomycetota</taxon>
        <taxon>Actinomycetes</taxon>
        <taxon>Kitasatosporales</taxon>
        <taxon>Streptomycetaceae</taxon>
        <taxon>Streptomyces</taxon>
    </lineage>
</organism>
<dbReference type="InterPro" id="IPR036396">
    <property type="entry name" value="Cyt_P450_sf"/>
</dbReference>
<sequence>MTTGAENATGDIFKDFDHYNPHIGPDGSPSDYIEAIRNQVAAGQRIGRSEMYGGFWVAGGYAECQDILKDTKTFSNKGNIFPKYETGDAILMMAEQDDPDHRKYRQMVAGPFNPMRARALTDQVREHANRLIDRFIGQGEVNVSQGLANELPGQFTAAFLGLPAEDGDMYRDWVEAMARGHLTDPEGAKRKVADMTAYVQNVIDERRRKPGGTDVFSTIIDTEFEGERLTDWELLSFFTILLIGGLENTSRIISGSIWRLSWDLDLRRRLLAKPSLVAGAVEEIMRLYTGPAPCRLVTEDIEFHGIAMKKGDTVMTLSGVANRDPEVFPNPDYLIPDRSPNPHLSLGQGVHRCLGAHLVRVEAKVAVEEFLKRVPEFQLDKREGKEVTWEGGQAAGFTSVPIVFEPQQAAG</sequence>
<gene>
    <name evidence="2" type="ORF">FNH04_00080</name>
</gene>
<reference evidence="2 3" key="1">
    <citation type="submission" date="2019-07" db="EMBL/GenBank/DDBJ databases">
        <title>New species of Amycolatopsis and Streptomyces.</title>
        <authorList>
            <person name="Duangmal K."/>
            <person name="Teo W.F.A."/>
            <person name="Lipun K."/>
        </authorList>
    </citation>
    <scope>NUCLEOTIDE SEQUENCE [LARGE SCALE GENOMIC DNA]</scope>
    <source>
        <strain evidence="2 3">TISTR 2346</strain>
    </source>
</reference>
<evidence type="ECO:0000313" key="3">
    <source>
        <dbReference type="Proteomes" id="UP000326979"/>
    </source>
</evidence>
<dbReference type="PRINTS" id="PR00359">
    <property type="entry name" value="BP450"/>
</dbReference>
<accession>A0A5N8VT50</accession>